<evidence type="ECO:0000313" key="2">
    <source>
        <dbReference type="EMBL" id="MBW62037.1"/>
    </source>
</evidence>
<sequence>MGFSVLLLLLWLLLCVSLSHRQPTYTTQCATDDSPSVGCFHGCFEKCRSSSSQQANRLKFTLLCLFLFSHSISLSLFRSVSRSPRGRKGEVT</sequence>
<protein>
    <submittedName>
        <fullName evidence="2">Putative secreted protein</fullName>
    </submittedName>
</protein>
<feature type="chain" id="PRO_5014921557" evidence="1">
    <location>
        <begin position="22"/>
        <end position="92"/>
    </location>
</feature>
<dbReference type="EMBL" id="GGFJ01012896">
    <property type="protein sequence ID" value="MBW62037.1"/>
    <property type="molecule type" value="Transcribed_RNA"/>
</dbReference>
<organism evidence="2">
    <name type="scientific">Anopheles marajoara</name>
    <dbReference type="NCBI Taxonomy" id="58244"/>
    <lineage>
        <taxon>Eukaryota</taxon>
        <taxon>Metazoa</taxon>
        <taxon>Ecdysozoa</taxon>
        <taxon>Arthropoda</taxon>
        <taxon>Hexapoda</taxon>
        <taxon>Insecta</taxon>
        <taxon>Pterygota</taxon>
        <taxon>Neoptera</taxon>
        <taxon>Endopterygota</taxon>
        <taxon>Diptera</taxon>
        <taxon>Nematocera</taxon>
        <taxon>Culicoidea</taxon>
        <taxon>Culicidae</taxon>
        <taxon>Anophelinae</taxon>
        <taxon>Anopheles</taxon>
    </lineage>
</organism>
<evidence type="ECO:0000256" key="1">
    <source>
        <dbReference type="SAM" id="SignalP"/>
    </source>
</evidence>
<accession>A0A2M4C9N4</accession>
<proteinExistence type="predicted"/>
<dbReference type="AlphaFoldDB" id="A0A2M4C9N4"/>
<keyword evidence="1" id="KW-0732">Signal</keyword>
<feature type="signal peptide" evidence="1">
    <location>
        <begin position="1"/>
        <end position="21"/>
    </location>
</feature>
<name>A0A2M4C9N4_9DIPT</name>
<reference evidence="2" key="1">
    <citation type="submission" date="2018-01" db="EMBL/GenBank/DDBJ databases">
        <title>An insight into the sialome of Amazonian anophelines.</title>
        <authorList>
            <person name="Ribeiro J.M."/>
            <person name="Scarpassa V."/>
            <person name="Calvo E."/>
        </authorList>
    </citation>
    <scope>NUCLEOTIDE SEQUENCE</scope>
    <source>
        <tissue evidence="2">Salivary glands</tissue>
    </source>
</reference>